<keyword evidence="5" id="KW-1185">Reference proteome</keyword>
<evidence type="ECO:0000256" key="3">
    <source>
        <dbReference type="PIRSR" id="PIRSR016184-1"/>
    </source>
</evidence>
<evidence type="ECO:0000313" key="5">
    <source>
        <dbReference type="Proteomes" id="UP000478417"/>
    </source>
</evidence>
<protein>
    <submittedName>
        <fullName evidence="4">PhzF family phenazine biosynthesis protein</fullName>
    </submittedName>
</protein>
<proteinExistence type="inferred from homology"/>
<accession>A0A6B2M0Q4</accession>
<dbReference type="RefSeq" id="WP_163963388.1">
    <property type="nucleotide sequence ID" value="NZ_JAAGNX010000002.1"/>
</dbReference>
<evidence type="ECO:0000256" key="2">
    <source>
        <dbReference type="ARBA" id="ARBA00023235"/>
    </source>
</evidence>
<evidence type="ECO:0000313" key="4">
    <source>
        <dbReference type="EMBL" id="NDV61936.1"/>
    </source>
</evidence>
<keyword evidence="2" id="KW-0413">Isomerase</keyword>
<reference evidence="4 5" key="1">
    <citation type="submission" date="2020-02" db="EMBL/GenBank/DDBJ databases">
        <title>Albibacoteraceae fam. nov., the first described family within the subdivision 4 Verrucomicrobia.</title>
        <authorList>
            <person name="Xi F."/>
        </authorList>
    </citation>
    <scope>NUCLEOTIDE SEQUENCE [LARGE SCALE GENOMIC DNA]</scope>
    <source>
        <strain evidence="4 5">CK1056</strain>
    </source>
</reference>
<dbReference type="NCBIfam" id="TIGR00654">
    <property type="entry name" value="PhzF_family"/>
    <property type="match status" value="1"/>
</dbReference>
<dbReference type="AlphaFoldDB" id="A0A6B2M0Q4"/>
<sequence length="259" mass="28755">MKLPLYQIDAFAEKPFQGNPAAVCPLDRWLPDETLQAIAEENNLSETAFYVKEGEIHDLRWFTPTKEVDLCGHATLAAAYVIFETTGSDLQKITFHSKSGPLHVSRMGDLLELDFPLQTGVECEAPPELIEGLGQVPSKCFRAKDYMAVYETEACVNALSPDFAKLKELDLRGVIVTAPGNSSDFVSRFFTPNFGIDEDPVTGSAHCTLTPYWAKRLGKNELRAIQISKRTGHLRCSLKDDRVLISGRAIPYLKGSINF</sequence>
<dbReference type="SUPFAM" id="SSF54506">
    <property type="entry name" value="Diaminopimelate epimerase-like"/>
    <property type="match status" value="1"/>
</dbReference>
<dbReference type="EMBL" id="JAAGNX010000002">
    <property type="protein sequence ID" value="NDV61936.1"/>
    <property type="molecule type" value="Genomic_DNA"/>
</dbReference>
<name>A0A6B2M0Q4_9BACT</name>
<dbReference type="PANTHER" id="PTHR13774">
    <property type="entry name" value="PHENAZINE BIOSYNTHESIS PROTEIN"/>
    <property type="match status" value="1"/>
</dbReference>
<dbReference type="Proteomes" id="UP000478417">
    <property type="component" value="Unassembled WGS sequence"/>
</dbReference>
<dbReference type="Gene3D" id="3.10.310.10">
    <property type="entry name" value="Diaminopimelate Epimerase, Chain A, domain 1"/>
    <property type="match status" value="2"/>
</dbReference>
<evidence type="ECO:0000256" key="1">
    <source>
        <dbReference type="ARBA" id="ARBA00008270"/>
    </source>
</evidence>
<dbReference type="GO" id="GO:0005737">
    <property type="term" value="C:cytoplasm"/>
    <property type="evidence" value="ECO:0007669"/>
    <property type="project" value="TreeGrafter"/>
</dbReference>
<dbReference type="PANTHER" id="PTHR13774:SF17">
    <property type="entry name" value="PHENAZINE BIOSYNTHESIS-LIKE DOMAIN-CONTAINING PROTEIN"/>
    <property type="match status" value="1"/>
</dbReference>
<dbReference type="InterPro" id="IPR003719">
    <property type="entry name" value="Phenazine_PhzF-like"/>
</dbReference>
<organism evidence="4 5">
    <name type="scientific">Oceanipulchritudo coccoides</name>
    <dbReference type="NCBI Taxonomy" id="2706888"/>
    <lineage>
        <taxon>Bacteria</taxon>
        <taxon>Pseudomonadati</taxon>
        <taxon>Verrucomicrobiota</taxon>
        <taxon>Opitutia</taxon>
        <taxon>Puniceicoccales</taxon>
        <taxon>Oceanipulchritudinaceae</taxon>
        <taxon>Oceanipulchritudo</taxon>
    </lineage>
</organism>
<dbReference type="PIRSF" id="PIRSF016184">
    <property type="entry name" value="PhzC_PhzF"/>
    <property type="match status" value="1"/>
</dbReference>
<comment type="caution">
    <text evidence="4">The sequence shown here is derived from an EMBL/GenBank/DDBJ whole genome shotgun (WGS) entry which is preliminary data.</text>
</comment>
<dbReference type="Pfam" id="PF02567">
    <property type="entry name" value="PhzC-PhzF"/>
    <property type="match status" value="1"/>
</dbReference>
<comment type="similarity">
    <text evidence="1">Belongs to the PhzF family.</text>
</comment>
<dbReference type="GO" id="GO:0016853">
    <property type="term" value="F:isomerase activity"/>
    <property type="evidence" value="ECO:0007669"/>
    <property type="project" value="UniProtKB-KW"/>
</dbReference>
<gene>
    <name evidence="4" type="ORF">G0Q06_05690</name>
</gene>
<feature type="active site" evidence="3">
    <location>
        <position position="46"/>
    </location>
</feature>